<feature type="compositionally biased region" description="Basic and acidic residues" evidence="1">
    <location>
        <begin position="29"/>
        <end position="46"/>
    </location>
</feature>
<reference evidence="2 3" key="1">
    <citation type="journal article" date="2014" name="Agronomy (Basel)">
        <title>A Draft Genome Sequence for Ensete ventricosum, the Drought-Tolerant Tree Against Hunger.</title>
        <authorList>
            <person name="Harrison J."/>
            <person name="Moore K.A."/>
            <person name="Paszkiewicz K."/>
            <person name="Jones T."/>
            <person name="Grant M."/>
            <person name="Ambacheew D."/>
            <person name="Muzemil S."/>
            <person name="Studholme D.J."/>
        </authorList>
    </citation>
    <scope>NUCLEOTIDE SEQUENCE [LARGE SCALE GENOMIC DNA]</scope>
</reference>
<accession>A0A427ALD9</accession>
<dbReference type="EMBL" id="AMZH03002020">
    <property type="protein sequence ID" value="RRT77079.1"/>
    <property type="molecule type" value="Genomic_DNA"/>
</dbReference>
<sequence length="54" mass="6184">MVQFLYLGGIWSSHMDLIQVDRLLSSEQKTTDYRSPDDGNAPDHRPTNACMRCI</sequence>
<comment type="caution">
    <text evidence="2">The sequence shown here is derived from an EMBL/GenBank/DDBJ whole genome shotgun (WGS) entry which is preliminary data.</text>
</comment>
<feature type="region of interest" description="Disordered" evidence="1">
    <location>
        <begin position="29"/>
        <end position="54"/>
    </location>
</feature>
<proteinExistence type="predicted"/>
<gene>
    <name evidence="2" type="ORF">B296_00029173</name>
</gene>
<evidence type="ECO:0000313" key="2">
    <source>
        <dbReference type="EMBL" id="RRT77079.1"/>
    </source>
</evidence>
<name>A0A427ALD9_ENSVE</name>
<protein>
    <submittedName>
        <fullName evidence="2">Uncharacterized protein</fullName>
    </submittedName>
</protein>
<evidence type="ECO:0000313" key="3">
    <source>
        <dbReference type="Proteomes" id="UP000287651"/>
    </source>
</evidence>
<dbReference type="Proteomes" id="UP000287651">
    <property type="component" value="Unassembled WGS sequence"/>
</dbReference>
<dbReference type="AlphaFoldDB" id="A0A427ALD9"/>
<evidence type="ECO:0000256" key="1">
    <source>
        <dbReference type="SAM" id="MobiDB-lite"/>
    </source>
</evidence>
<organism evidence="2 3">
    <name type="scientific">Ensete ventricosum</name>
    <name type="common">Abyssinian banana</name>
    <name type="synonym">Musa ensete</name>
    <dbReference type="NCBI Taxonomy" id="4639"/>
    <lineage>
        <taxon>Eukaryota</taxon>
        <taxon>Viridiplantae</taxon>
        <taxon>Streptophyta</taxon>
        <taxon>Embryophyta</taxon>
        <taxon>Tracheophyta</taxon>
        <taxon>Spermatophyta</taxon>
        <taxon>Magnoliopsida</taxon>
        <taxon>Liliopsida</taxon>
        <taxon>Zingiberales</taxon>
        <taxon>Musaceae</taxon>
        <taxon>Ensete</taxon>
    </lineage>
</organism>